<evidence type="ECO:0000313" key="20">
    <source>
        <dbReference type="Proteomes" id="UP000675881"/>
    </source>
</evidence>
<dbReference type="InterPro" id="IPR056863">
    <property type="entry name" value="LMN_ATRN_NET-like_EGF"/>
</dbReference>
<dbReference type="PRINTS" id="PR00011">
    <property type="entry name" value="EGFLAMININ"/>
</dbReference>
<dbReference type="SUPFAM" id="SSF48726">
    <property type="entry name" value="Immunoglobulin"/>
    <property type="match status" value="1"/>
</dbReference>
<feature type="disulfide bond" evidence="16">
    <location>
        <begin position="1223"/>
        <end position="1232"/>
    </location>
</feature>
<dbReference type="Proteomes" id="UP000675881">
    <property type="component" value="Chromosome 1"/>
</dbReference>
<feature type="signal peptide" evidence="18">
    <location>
        <begin position="1"/>
        <end position="18"/>
    </location>
</feature>
<comment type="caution">
    <text evidence="15">Lacks conserved residue(s) required for the propagation of feature annotation.</text>
</comment>
<evidence type="ECO:0000256" key="13">
    <source>
        <dbReference type="ARBA" id="ARBA00023292"/>
    </source>
</evidence>
<keyword evidence="6 18" id="KW-0732">Signal</keyword>
<name>A0A7R8GZF3_LEPSM</name>
<dbReference type="InterPro" id="IPR000034">
    <property type="entry name" value="Laminin_IV"/>
</dbReference>
<evidence type="ECO:0000256" key="12">
    <source>
        <dbReference type="ARBA" id="ARBA00023180"/>
    </source>
</evidence>
<dbReference type="InterPro" id="IPR001627">
    <property type="entry name" value="Semap_dom"/>
</dbReference>
<dbReference type="FunFam" id="2.10.25.10:FF:000105">
    <property type="entry name" value="laminin subunit gamma-1"/>
    <property type="match status" value="1"/>
</dbReference>
<evidence type="ECO:0000256" key="10">
    <source>
        <dbReference type="ARBA" id="ARBA00022902"/>
    </source>
</evidence>
<dbReference type="GO" id="GO:0045499">
    <property type="term" value="F:chemorepellent activity"/>
    <property type="evidence" value="ECO:0007669"/>
    <property type="project" value="TreeGrafter"/>
</dbReference>
<evidence type="ECO:0000256" key="3">
    <source>
        <dbReference type="ARBA" id="ARBA00022473"/>
    </source>
</evidence>
<keyword evidence="9" id="KW-0084">Basement membrane</keyword>
<dbReference type="Pfam" id="PF24973">
    <property type="entry name" value="EGF_LMN_ATRN"/>
    <property type="match status" value="2"/>
</dbReference>
<dbReference type="SUPFAM" id="SSF103575">
    <property type="entry name" value="Plexin repeat"/>
    <property type="match status" value="1"/>
</dbReference>
<organism evidence="19 20">
    <name type="scientific">Lepeophtheirus salmonis</name>
    <name type="common">Salmon louse</name>
    <name type="synonym">Caligus salmonis</name>
    <dbReference type="NCBI Taxonomy" id="72036"/>
    <lineage>
        <taxon>Eukaryota</taxon>
        <taxon>Metazoa</taxon>
        <taxon>Ecdysozoa</taxon>
        <taxon>Arthropoda</taxon>
        <taxon>Crustacea</taxon>
        <taxon>Multicrustacea</taxon>
        <taxon>Hexanauplia</taxon>
        <taxon>Copepoda</taxon>
        <taxon>Siphonostomatoida</taxon>
        <taxon>Caligidae</taxon>
        <taxon>Lepeophtheirus</taxon>
    </lineage>
</organism>
<keyword evidence="13 16" id="KW-0424">Laminin EGF-like domain</keyword>
<dbReference type="InterPro" id="IPR036352">
    <property type="entry name" value="Semap_dom_sf"/>
</dbReference>
<dbReference type="SMART" id="SM00630">
    <property type="entry name" value="Sema"/>
    <property type="match status" value="1"/>
</dbReference>
<keyword evidence="17" id="KW-0175">Coiled coil</keyword>
<dbReference type="PROSITE" id="PS50835">
    <property type="entry name" value="IG_LIKE"/>
    <property type="match status" value="1"/>
</dbReference>
<dbReference type="InterPro" id="IPR015943">
    <property type="entry name" value="WD40/YVTN_repeat-like_dom_sf"/>
</dbReference>
<dbReference type="SUPFAM" id="SSF57196">
    <property type="entry name" value="EGF/Laminin"/>
    <property type="match status" value="5"/>
</dbReference>
<dbReference type="Gene3D" id="2.60.40.10">
    <property type="entry name" value="Immunoglobulins"/>
    <property type="match status" value="1"/>
</dbReference>
<comment type="subcellular location">
    <subcellularLocation>
        <location evidence="1">Secreted</location>
        <location evidence="1">Extracellular space</location>
        <location evidence="1">Extracellular matrix</location>
        <location evidence="1">Basement membrane</location>
    </subcellularLocation>
</comment>
<accession>A0A7R8GZF3</accession>
<dbReference type="PANTHER" id="PTHR11036:SF90">
    <property type="entry name" value="SEMAPHORIN 2B, ISOFORM D-RELATED"/>
    <property type="match status" value="1"/>
</dbReference>
<dbReference type="Gene3D" id="2.130.10.10">
    <property type="entry name" value="YVTN repeat-like/Quinoprotein amine dehydrogenase"/>
    <property type="match status" value="1"/>
</dbReference>
<feature type="coiled-coil region" evidence="17">
    <location>
        <begin position="1478"/>
        <end position="1540"/>
    </location>
</feature>
<evidence type="ECO:0000256" key="1">
    <source>
        <dbReference type="ARBA" id="ARBA00004302"/>
    </source>
</evidence>
<feature type="disulfide bond" evidence="16">
    <location>
        <begin position="1175"/>
        <end position="1184"/>
    </location>
</feature>
<dbReference type="GO" id="GO:0071526">
    <property type="term" value="P:semaphorin-plexin signaling pathway"/>
    <property type="evidence" value="ECO:0007669"/>
    <property type="project" value="TreeGrafter"/>
</dbReference>
<dbReference type="PANTHER" id="PTHR11036">
    <property type="entry name" value="SEMAPHORIN"/>
    <property type="match status" value="1"/>
</dbReference>
<feature type="disulfide bond" evidence="16">
    <location>
        <begin position="708"/>
        <end position="720"/>
    </location>
</feature>
<evidence type="ECO:0000256" key="6">
    <source>
        <dbReference type="ARBA" id="ARBA00022729"/>
    </source>
</evidence>
<dbReference type="Pfam" id="PF00053">
    <property type="entry name" value="EGF_laminin"/>
    <property type="match status" value="4"/>
</dbReference>
<dbReference type="FunFam" id="2.10.25.10:FF:000130">
    <property type="entry name" value="Laminin subunit beta 1"/>
    <property type="match status" value="1"/>
</dbReference>
<feature type="coiled-coil region" evidence="17">
    <location>
        <begin position="1646"/>
        <end position="1784"/>
    </location>
</feature>
<dbReference type="SMART" id="SM00281">
    <property type="entry name" value="LamB"/>
    <property type="match status" value="1"/>
</dbReference>
<dbReference type="Pfam" id="PF01403">
    <property type="entry name" value="Sema"/>
    <property type="match status" value="1"/>
</dbReference>
<dbReference type="GO" id="GO:0005886">
    <property type="term" value="C:plasma membrane"/>
    <property type="evidence" value="ECO:0007669"/>
    <property type="project" value="TreeGrafter"/>
</dbReference>
<keyword evidence="7" id="KW-0677">Repeat</keyword>
<keyword evidence="12" id="KW-0325">Glycoprotein</keyword>
<keyword evidence="20" id="KW-1185">Reference proteome</keyword>
<dbReference type="InterPro" id="IPR003599">
    <property type="entry name" value="Ig_sub"/>
</dbReference>
<dbReference type="SMART" id="SM00409">
    <property type="entry name" value="IG"/>
    <property type="match status" value="1"/>
</dbReference>
<evidence type="ECO:0000256" key="16">
    <source>
        <dbReference type="PROSITE-ProRule" id="PRU00460"/>
    </source>
</evidence>
<protein>
    <recommendedName>
        <fullName evidence="14">Semaphorin-2A</fullName>
    </recommendedName>
</protein>
<dbReference type="Gene3D" id="2.10.25.10">
    <property type="entry name" value="Laminin"/>
    <property type="match status" value="5"/>
</dbReference>
<evidence type="ECO:0000256" key="14">
    <source>
        <dbReference type="ARBA" id="ARBA00074148"/>
    </source>
</evidence>
<feature type="chain" id="PRO_5035221496" description="Semaphorin-2A" evidence="18">
    <location>
        <begin position="19"/>
        <end position="1848"/>
    </location>
</feature>
<keyword evidence="8" id="KW-0221">Differentiation</keyword>
<dbReference type="GO" id="GO:0007411">
    <property type="term" value="P:axon guidance"/>
    <property type="evidence" value="ECO:0007669"/>
    <property type="project" value="TreeGrafter"/>
</dbReference>
<dbReference type="FunFam" id="2.10.25.10:FF:000580">
    <property type="entry name" value="Wing blister, isoform B"/>
    <property type="match status" value="1"/>
</dbReference>
<evidence type="ECO:0000256" key="18">
    <source>
        <dbReference type="SAM" id="SignalP"/>
    </source>
</evidence>
<evidence type="ECO:0000256" key="9">
    <source>
        <dbReference type="ARBA" id="ARBA00022869"/>
    </source>
</evidence>
<sequence>MIWRRLILVCVVSTGVLSTEDRGSGKQYLKETEERYGGPWVYRLFEGRMSAGGRGTAMLLLWTLLLDSVSGLGSPYVEELRCLENDGYYRTLTLDEKRGVLYVGGMDVLIRGNANNISLTSCSTDILRMDPDKVDSCVGRGKSSEFQCRNHIRVIESSMRISLDLGDMSSTLGSETALPSVPYDPDDNSTAIWVTSGNPGELPAIYSATNAEFTKADTVIFRGDIFDPVSNRREYTYKRTIKYDSYMLDKPDFVASFEVGEYVFFFFREIAIEYINCGKVIYSRVARVCKSDVGGKNILHLNWVTYLKARLNCSIPGEFPFFFNEIQHVFKSEDDNTFHAVFTTSNNGLRGSAICSFRLEDVEKKIGKSSVPQPRPGTCVKDTRNLPDSVLNFIRKHPLMDADFMQEDMVKKRKYTIFYAGTDNGKIYKVSRWKDSKGEYQSRLLDILSVFEDGEAVRAMTIATKQRKSLFVSSDKTIKQVDLHLCSSRYDSCVKCLRDPYCGWDREAGKCRPYHLGLLQDPSEAEHGLCKASTPTQKLIANFGQSVHLPCQLRQDNEGEGVSWYRFDNRRGKRYPVHQSFDKYVITNDNGLVIIGINENDAGKYDCVLNEKDIVNSYHIAVDSHRCSAPNKTADYQKIYSDWCHEFQRYKSALKTWELKQAQCGTCECNGWSMRCRFNEQLYMESGHGGECMDCEGNRDDRIPCEPCNCDPTGSKTLQCADNGICDCKPGVTGEKCNQCKADFWNFGTLGCKECGCLPEGCIGNKASCDTKTGYCHCKQNKMNLDVHLVFCYGHTSECELSGGYTKFSILSDFSRSSEDWTSFEQDESLPLRYDGINKLIGVQSLPIQGSQSGGAYFYAPPAFLGDLRASYNQELSFRLRINNAGPRPDRYDIIIQGGGVKETMISLPITKQNNPMPNYEMQDYKFRLHEKPGIWDLKQPGLKDAIVLRDIKVNICQFCMPGYHHKNNGGPFARCIPCSCNGHADICDTESGKCECKDKTDGQNCEKCARGYYGNALNGSPNDCQACPCPKGGACLEIAGNPESPICIECPDGRTGPRCELCKDGYFGDPMGQKWRVTGECLRCIDNTDGFNCQQCKSGFFGDALAIKKPGDPPNCQHCQCYPVGTNLDTETFLPICNGFTGDCSLVRDVNRVIVTQQAPKTKVATWETGQCNCNEGVTGQRCDTCMAFHYGFSQDGCKPCDCDPSGSTDLQCDFVTGQCPCREKVEGRKCDRCMENTKSQQIGPYGGEKICEPCDDCYNLVLDSANRHRNNLETLENLLQQIAENPEPVGDDFEYQLRGLRVRVAQTLVDARISSQNEEGNTLRGRLEELRLKLEEVISQVMEANRQIETAKQHGVEADDKVRNAKEVIERAKESLKVSQRQLETQGRDALMKAQEKSKKAGNLAEKLVEDASEITSIARQASNTSSKAYEMTREALEEQHIEANQIDILNHQVDEMGLKGLEIPQVNSEEVSEKASQVEVDAERIRGEAERLIQDNMELLQQTQDKRAMLEELLNRANVQQQEVDRQLADMDEFRNRAINAVKSGNDILKDAQATLETLQAFGGHVDENRDSAKEAMKNVDYIENIIRDSEGKTNEARESLSGADTYANLSLSVAKHAKDIAEEASVNADKIVNESAVTWEQAKELSSSVASLEDKMEETKSIIEEKELVAEQDGQLAKTALAKANEAQIKARDAVEKVNNAKKELDNIAVILANVQEPEPGLIERLEVRVQMAEEKYKAADLELRLKELEEAKQRQAIQVRDLERELNYMLEESRNIQEIRDTLPDFCPKKTMTSASRINVRTKHNSFNFCACLSNGSLLTSSILRNYRDNFFPNKSLVLFISL</sequence>
<dbReference type="GO" id="GO:0030215">
    <property type="term" value="F:semaphorin receptor binding"/>
    <property type="evidence" value="ECO:0007669"/>
    <property type="project" value="InterPro"/>
</dbReference>
<comment type="similarity">
    <text evidence="2">Belongs to the semaphorin family.</text>
</comment>
<evidence type="ECO:0000256" key="5">
    <source>
        <dbReference type="ARBA" id="ARBA00022530"/>
    </source>
</evidence>
<dbReference type="Gene3D" id="2.170.300.10">
    <property type="entry name" value="Tie2 ligand-binding domain superfamily"/>
    <property type="match status" value="1"/>
</dbReference>
<keyword evidence="11 16" id="KW-1015">Disulfide bond</keyword>
<dbReference type="InterPro" id="IPR000742">
    <property type="entry name" value="EGF"/>
</dbReference>
<gene>
    <name evidence="19" type="ORF">LSAA_796</name>
</gene>
<keyword evidence="10" id="KW-0524">Neurogenesis</keyword>
<evidence type="ECO:0000256" key="7">
    <source>
        <dbReference type="ARBA" id="ARBA00022737"/>
    </source>
</evidence>
<feature type="coiled-coil region" evidence="17">
    <location>
        <begin position="1329"/>
        <end position="1391"/>
    </location>
</feature>
<dbReference type="SMART" id="SM00180">
    <property type="entry name" value="EGF_Lam"/>
    <property type="match status" value="6"/>
</dbReference>
<dbReference type="InterPro" id="IPR013783">
    <property type="entry name" value="Ig-like_fold"/>
</dbReference>
<feature type="disulfide bond" evidence="16">
    <location>
        <begin position="728"/>
        <end position="737"/>
    </location>
</feature>
<dbReference type="InterPro" id="IPR036179">
    <property type="entry name" value="Ig-like_dom_sf"/>
</dbReference>
<keyword evidence="4" id="KW-0964">Secreted</keyword>
<dbReference type="EMBL" id="HG994580">
    <property type="protein sequence ID" value="CAF2763297.1"/>
    <property type="molecule type" value="Genomic_DNA"/>
</dbReference>
<dbReference type="InterPro" id="IPR027231">
    <property type="entry name" value="Semaphorin"/>
</dbReference>
<dbReference type="FunFam" id="2.10.25.10:FF:000094">
    <property type="entry name" value="Laminin subunit alpha-2"/>
    <property type="match status" value="1"/>
</dbReference>
<dbReference type="PROSITE" id="PS50027">
    <property type="entry name" value="EGF_LAM_2"/>
    <property type="match status" value="4"/>
</dbReference>
<evidence type="ECO:0000256" key="2">
    <source>
        <dbReference type="ARBA" id="ARBA00009492"/>
    </source>
</evidence>
<dbReference type="GO" id="GO:0030335">
    <property type="term" value="P:positive regulation of cell migration"/>
    <property type="evidence" value="ECO:0007669"/>
    <property type="project" value="TreeGrafter"/>
</dbReference>
<dbReference type="SUPFAM" id="SSF101912">
    <property type="entry name" value="Sema domain"/>
    <property type="match status" value="1"/>
</dbReference>
<dbReference type="PROSITE" id="PS01248">
    <property type="entry name" value="EGF_LAM_1"/>
    <property type="match status" value="3"/>
</dbReference>
<reference evidence="19" key="1">
    <citation type="submission" date="2021-02" db="EMBL/GenBank/DDBJ databases">
        <authorList>
            <person name="Bekaert M."/>
        </authorList>
    </citation>
    <scope>NUCLEOTIDE SEQUENCE</scope>
    <source>
        <strain evidence="19">IoA-00</strain>
    </source>
</reference>
<keyword evidence="3" id="KW-0217">Developmental protein</keyword>
<keyword evidence="5" id="KW-0272">Extracellular matrix</keyword>
<dbReference type="PROSITE" id="PS51004">
    <property type="entry name" value="SEMA"/>
    <property type="match status" value="1"/>
</dbReference>
<evidence type="ECO:0000256" key="15">
    <source>
        <dbReference type="PROSITE-ProRule" id="PRU00352"/>
    </source>
</evidence>
<dbReference type="OrthoDB" id="9988752at2759"/>
<dbReference type="InterPro" id="IPR002049">
    <property type="entry name" value="LE_dom"/>
</dbReference>
<dbReference type="GO" id="GO:0005604">
    <property type="term" value="C:basement membrane"/>
    <property type="evidence" value="ECO:0007669"/>
    <property type="project" value="UniProtKB-SubCell"/>
</dbReference>
<evidence type="ECO:0000313" key="19">
    <source>
        <dbReference type="EMBL" id="CAF2763297.1"/>
    </source>
</evidence>
<feature type="disulfide bond" evidence="16">
    <location>
        <begin position="1204"/>
        <end position="1221"/>
    </location>
</feature>
<dbReference type="CDD" id="cd00055">
    <property type="entry name" value="EGF_Lam"/>
    <property type="match status" value="6"/>
</dbReference>
<evidence type="ECO:0000256" key="11">
    <source>
        <dbReference type="ARBA" id="ARBA00023157"/>
    </source>
</evidence>
<feature type="disulfide bond" evidence="16">
    <location>
        <begin position="997"/>
        <end position="1006"/>
    </location>
</feature>
<dbReference type="FunFam" id="2.130.10.10:FF:000369">
    <property type="entry name" value="semaphorin-2A isoform X1"/>
    <property type="match status" value="1"/>
</dbReference>
<evidence type="ECO:0000256" key="4">
    <source>
        <dbReference type="ARBA" id="ARBA00022525"/>
    </source>
</evidence>
<proteinExistence type="inferred from homology"/>
<dbReference type="Pfam" id="PF00052">
    <property type="entry name" value="Laminin_B"/>
    <property type="match status" value="1"/>
</dbReference>
<evidence type="ECO:0000256" key="8">
    <source>
        <dbReference type="ARBA" id="ARBA00022782"/>
    </source>
</evidence>
<dbReference type="FunFam" id="2.10.25.10:FF:000082">
    <property type="entry name" value="Laminin subunit alpha 1"/>
    <property type="match status" value="1"/>
</dbReference>
<feature type="disulfide bond" evidence="16">
    <location>
        <begin position="1202"/>
        <end position="1214"/>
    </location>
</feature>
<dbReference type="SMART" id="SM00181">
    <property type="entry name" value="EGF"/>
    <property type="match status" value="3"/>
</dbReference>
<dbReference type="InterPro" id="IPR007110">
    <property type="entry name" value="Ig-like_dom"/>
</dbReference>
<evidence type="ECO:0000256" key="17">
    <source>
        <dbReference type="SAM" id="Coils"/>
    </source>
</evidence>